<evidence type="ECO:0008006" key="3">
    <source>
        <dbReference type="Google" id="ProtNLM"/>
    </source>
</evidence>
<evidence type="ECO:0000313" key="2">
    <source>
        <dbReference type="Proteomes" id="UP001589858"/>
    </source>
</evidence>
<proteinExistence type="predicted"/>
<name>A0ABV6S376_9SPHN</name>
<dbReference type="EMBL" id="JBHLTM010000008">
    <property type="protein sequence ID" value="MFC0683187.1"/>
    <property type="molecule type" value="Genomic_DNA"/>
</dbReference>
<organism evidence="1 2">
    <name type="scientific">Novosphingobium clariflavum</name>
    <dbReference type="NCBI Taxonomy" id="2029884"/>
    <lineage>
        <taxon>Bacteria</taxon>
        <taxon>Pseudomonadati</taxon>
        <taxon>Pseudomonadota</taxon>
        <taxon>Alphaproteobacteria</taxon>
        <taxon>Sphingomonadales</taxon>
        <taxon>Sphingomonadaceae</taxon>
        <taxon>Novosphingobium</taxon>
    </lineage>
</organism>
<gene>
    <name evidence="1" type="ORF">ACFFF8_01130</name>
</gene>
<evidence type="ECO:0000313" key="1">
    <source>
        <dbReference type="EMBL" id="MFC0683187.1"/>
    </source>
</evidence>
<keyword evidence="2" id="KW-1185">Reference proteome</keyword>
<reference evidence="1 2" key="1">
    <citation type="submission" date="2024-09" db="EMBL/GenBank/DDBJ databases">
        <authorList>
            <person name="Sun Q."/>
            <person name="Mori K."/>
        </authorList>
    </citation>
    <scope>NUCLEOTIDE SEQUENCE [LARGE SCALE GENOMIC DNA]</scope>
    <source>
        <strain evidence="1 2">CICC 11035S</strain>
    </source>
</reference>
<dbReference type="RefSeq" id="WP_267220660.1">
    <property type="nucleotide sequence ID" value="NZ_JAPCWC010000007.1"/>
</dbReference>
<protein>
    <recommendedName>
        <fullName evidence="3">Phage protein</fullName>
    </recommendedName>
</protein>
<accession>A0ABV6S376</accession>
<dbReference type="Proteomes" id="UP001589858">
    <property type="component" value="Unassembled WGS sequence"/>
</dbReference>
<comment type="caution">
    <text evidence="1">The sequence shown here is derived from an EMBL/GenBank/DDBJ whole genome shotgun (WGS) entry which is preliminary data.</text>
</comment>
<sequence>MNKSSIGMMRQERGYIARLRRDPRTKAMHDGWLAQATYEAEQHYPYPEDARQRAHYAADRALLLALSFVLDNDGEMNALREQLDRITESSLSLLNKFPPAPIILKSEEDPK</sequence>